<keyword evidence="2" id="KW-1185">Reference proteome</keyword>
<proteinExistence type="predicted"/>
<gene>
    <name evidence="1" type="ORF">GCM10010423_64820</name>
</gene>
<accession>A0ABN3P237</accession>
<evidence type="ECO:0000313" key="2">
    <source>
        <dbReference type="Proteomes" id="UP001501095"/>
    </source>
</evidence>
<comment type="caution">
    <text evidence="1">The sequence shown here is derived from an EMBL/GenBank/DDBJ whole genome shotgun (WGS) entry which is preliminary data.</text>
</comment>
<dbReference type="EMBL" id="BAAATM010000022">
    <property type="protein sequence ID" value="GAA2554681.1"/>
    <property type="molecule type" value="Genomic_DNA"/>
</dbReference>
<evidence type="ECO:0000313" key="1">
    <source>
        <dbReference type="EMBL" id="GAA2554681.1"/>
    </source>
</evidence>
<protein>
    <submittedName>
        <fullName evidence="1">Uncharacterized protein</fullName>
    </submittedName>
</protein>
<sequence>MIVHQDGTNNHDYSFSVAVKVVLPEGTLTKDQQTEMIERAQFAAQKSVEEYVRTLKGVKEGTMEKPWWMRTYGE</sequence>
<name>A0ABN3P237_9ACTN</name>
<dbReference type="Proteomes" id="UP001501095">
    <property type="component" value="Unassembled WGS sequence"/>
</dbReference>
<reference evidence="1 2" key="1">
    <citation type="journal article" date="2019" name="Int. J. Syst. Evol. Microbiol.">
        <title>The Global Catalogue of Microorganisms (GCM) 10K type strain sequencing project: providing services to taxonomists for standard genome sequencing and annotation.</title>
        <authorList>
            <consortium name="The Broad Institute Genomics Platform"/>
            <consortium name="The Broad Institute Genome Sequencing Center for Infectious Disease"/>
            <person name="Wu L."/>
            <person name="Ma J."/>
        </authorList>
    </citation>
    <scope>NUCLEOTIDE SEQUENCE [LARGE SCALE GENOMIC DNA]</scope>
    <source>
        <strain evidence="1 2">JCM 6924</strain>
    </source>
</reference>
<organism evidence="1 2">
    <name type="scientific">Streptomyces levis</name>
    <dbReference type="NCBI Taxonomy" id="285566"/>
    <lineage>
        <taxon>Bacteria</taxon>
        <taxon>Bacillati</taxon>
        <taxon>Actinomycetota</taxon>
        <taxon>Actinomycetes</taxon>
        <taxon>Kitasatosporales</taxon>
        <taxon>Streptomycetaceae</taxon>
        <taxon>Streptomyces</taxon>
    </lineage>
</organism>